<evidence type="ECO:0000313" key="4">
    <source>
        <dbReference type="EMBL" id="SPQ94744.1"/>
    </source>
</evidence>
<geneLocation type="mitochondrion" evidence="4"/>
<dbReference type="EMBL" id="CDSF01000133">
    <property type="protein sequence ID" value="CEP02614.1"/>
    <property type="molecule type" value="Genomic_DNA"/>
</dbReference>
<dbReference type="Proteomes" id="UP000039324">
    <property type="component" value="Unassembled WGS sequence"/>
</dbReference>
<feature type="compositionally biased region" description="Polar residues" evidence="1">
    <location>
        <begin position="422"/>
        <end position="435"/>
    </location>
</feature>
<evidence type="ECO:0000313" key="6">
    <source>
        <dbReference type="Proteomes" id="UP000290189"/>
    </source>
</evidence>
<evidence type="ECO:0000313" key="3">
    <source>
        <dbReference type="EMBL" id="CEP02614.1"/>
    </source>
</evidence>
<dbReference type="AlphaFoldDB" id="A0A0G4J5J1"/>
<accession>A0A0G4J5J1</accession>
<organism evidence="3 5">
    <name type="scientific">Plasmodiophora brassicae</name>
    <name type="common">Clubroot disease agent</name>
    <dbReference type="NCBI Taxonomy" id="37360"/>
    <lineage>
        <taxon>Eukaryota</taxon>
        <taxon>Sar</taxon>
        <taxon>Rhizaria</taxon>
        <taxon>Endomyxa</taxon>
        <taxon>Phytomyxea</taxon>
        <taxon>Plasmodiophorida</taxon>
        <taxon>Plasmodiophoridae</taxon>
        <taxon>Plasmodiophora</taxon>
    </lineage>
</organism>
<feature type="transmembrane region" description="Helical" evidence="2">
    <location>
        <begin position="142"/>
        <end position="164"/>
    </location>
</feature>
<keyword evidence="2" id="KW-0812">Transmembrane</keyword>
<reference evidence="3 5" key="1">
    <citation type="submission" date="2015-02" db="EMBL/GenBank/DDBJ databases">
        <authorList>
            <person name="Chooi Y.-H."/>
        </authorList>
    </citation>
    <scope>NUCLEOTIDE SEQUENCE [LARGE SCALE GENOMIC DNA]</scope>
    <source>
        <strain evidence="3">E3</strain>
    </source>
</reference>
<keyword evidence="4" id="KW-0496">Mitochondrion</keyword>
<dbReference type="EMBL" id="OVEO01000003">
    <property type="protein sequence ID" value="SPQ94744.1"/>
    <property type="molecule type" value="Genomic_DNA"/>
</dbReference>
<feature type="region of interest" description="Disordered" evidence="1">
    <location>
        <begin position="406"/>
        <end position="435"/>
    </location>
</feature>
<feature type="transmembrane region" description="Helical" evidence="2">
    <location>
        <begin position="337"/>
        <end position="356"/>
    </location>
</feature>
<dbReference type="Proteomes" id="UP000290189">
    <property type="component" value="Unassembled WGS sequence"/>
</dbReference>
<feature type="transmembrane region" description="Helical" evidence="2">
    <location>
        <begin position="259"/>
        <end position="281"/>
    </location>
</feature>
<evidence type="ECO:0000256" key="1">
    <source>
        <dbReference type="SAM" id="MobiDB-lite"/>
    </source>
</evidence>
<feature type="transmembrane region" description="Helical" evidence="2">
    <location>
        <begin position="214"/>
        <end position="238"/>
    </location>
</feature>
<evidence type="ECO:0000256" key="2">
    <source>
        <dbReference type="SAM" id="Phobius"/>
    </source>
</evidence>
<feature type="transmembrane region" description="Helical" evidence="2">
    <location>
        <begin position="368"/>
        <end position="388"/>
    </location>
</feature>
<sequence>MPSPNYRLGNNSFTVCAPFYVVPADDHRHYTLQSSPASNKIVLVDFKLAGAANRWADACQAVSCAGVMFINGAANQMHSFYAYSFRLASPTPFTNVPIVVIDLTQTPAFLSTIASSRAAYLRIRSGDFNEAQFQDENVPAIWWSKILTLVLCLFSLLSCAIQLTRFLFDSDWRIRAIPLVPAIVLFLEPLASIFRGLHATNMTLLKMRGFSMGFTLYAQLACMAFNYLSVGAVSYAAYESLTASEPPSFKRKLAMTIGLAFLGVLFIADQAQMIITAVTLTDLMDTTYLSLLYLLCDIAASIVFVIFGGRLAKLLNSTATKLSSGERARREQFSQRVRLSGWMGFVVALTLILFAIFNSTSYDALTTIYWMIQDAFTLAGLVHVWAFCPRYSAVDKYLTWSRFGSTQQGTTDNSKDAPIPGPSTSKQRTGFSSKV</sequence>
<keyword evidence="2" id="KW-0472">Membrane</keyword>
<protein>
    <submittedName>
        <fullName evidence="3">Uncharacterized protein</fullName>
    </submittedName>
</protein>
<gene>
    <name evidence="3" type="ORF">PBRA_002581</name>
    <name evidence="4" type="ORF">PLBR_LOCUS1959</name>
</gene>
<keyword evidence="2" id="KW-1133">Transmembrane helix</keyword>
<feature type="transmembrane region" description="Helical" evidence="2">
    <location>
        <begin position="176"/>
        <end position="194"/>
    </location>
</feature>
<proteinExistence type="predicted"/>
<name>A0A0G4J5J1_PLABS</name>
<feature type="transmembrane region" description="Helical" evidence="2">
    <location>
        <begin position="287"/>
        <end position="307"/>
    </location>
</feature>
<reference evidence="4 6" key="2">
    <citation type="submission" date="2018-03" db="EMBL/GenBank/DDBJ databases">
        <authorList>
            <person name="Fogelqvist J."/>
        </authorList>
    </citation>
    <scope>NUCLEOTIDE SEQUENCE [LARGE SCALE GENOMIC DNA]</scope>
</reference>
<evidence type="ECO:0000313" key="5">
    <source>
        <dbReference type="Proteomes" id="UP000039324"/>
    </source>
</evidence>
<keyword evidence="5" id="KW-1185">Reference proteome</keyword>